<organism evidence="2 3">
    <name type="scientific">Mycoplasmoides gallisepticum</name>
    <name type="common">Mycoplasma gallisepticum</name>
    <dbReference type="NCBI Taxonomy" id="2096"/>
    <lineage>
        <taxon>Bacteria</taxon>
        <taxon>Bacillati</taxon>
        <taxon>Mycoplasmatota</taxon>
        <taxon>Mycoplasmoidales</taxon>
        <taxon>Mycoplasmoidaceae</taxon>
        <taxon>Mycoplasmoides</taxon>
    </lineage>
</organism>
<dbReference type="InterPro" id="IPR030942">
    <property type="entry name" value="Mycoplas_M_dom"/>
</dbReference>
<dbReference type="NCBIfam" id="TIGR04524">
    <property type="entry name" value="mycoplas_M_dom"/>
    <property type="match status" value="1"/>
</dbReference>
<dbReference type="InterPro" id="IPR058860">
    <property type="entry name" value="MIB_M2"/>
</dbReference>
<dbReference type="AlphaFoldDB" id="A0A3B0PIM5"/>
<dbReference type="Proteomes" id="UP000260136">
    <property type="component" value="Chromosome"/>
</dbReference>
<gene>
    <name evidence="2" type="ORF">NCTC10115_01536</name>
</gene>
<accession>A0A3B0PIM5</accession>
<feature type="domain" description="Mycoplasma immunoglobulin binding protein M2" evidence="1">
    <location>
        <begin position="7"/>
        <end position="46"/>
    </location>
</feature>
<dbReference type="Pfam" id="PF26364">
    <property type="entry name" value="MIB_M2"/>
    <property type="match status" value="1"/>
</dbReference>
<reference evidence="3" key="1">
    <citation type="submission" date="2018-06" db="EMBL/GenBank/DDBJ databases">
        <authorList>
            <consortium name="Pathogen Informatics"/>
        </authorList>
    </citation>
    <scope>NUCLEOTIDE SEQUENCE [LARGE SCALE GENOMIC DNA]</scope>
    <source>
        <strain evidence="3">NCTC10115</strain>
    </source>
</reference>
<evidence type="ECO:0000259" key="1">
    <source>
        <dbReference type="Pfam" id="PF26364"/>
    </source>
</evidence>
<dbReference type="EMBL" id="LS991952">
    <property type="protein sequence ID" value="SYV95690.1"/>
    <property type="molecule type" value="Genomic_DNA"/>
</dbReference>
<feature type="non-terminal residue" evidence="2">
    <location>
        <position position="47"/>
    </location>
</feature>
<sequence>MPGSIVFNTLKFDKGMSLSQINEGLKIALNDRFGERIFQGQFGDGSW</sequence>
<name>A0A3B0PIM5_MYCGL</name>
<proteinExistence type="predicted"/>
<protein>
    <recommendedName>
        <fullName evidence="1">Mycoplasma immunoglobulin binding protein M2 domain-containing protein</fullName>
    </recommendedName>
</protein>
<evidence type="ECO:0000313" key="3">
    <source>
        <dbReference type="Proteomes" id="UP000260136"/>
    </source>
</evidence>
<evidence type="ECO:0000313" key="2">
    <source>
        <dbReference type="EMBL" id="SYV95690.1"/>
    </source>
</evidence>